<sequence>MRSGSGRHGHRGEKRRADRADSREAPASEVAGLASRKTAARLLAAVVDAKTPLDGLTDAEHGHPQFLALDVRDRGLVRAILASALRHRRTIEALIAERLHSPLPANATTLSQILHVGAAQILFLDVPDSAAVDLAVTHAKSDPRTARFAALVNAVLRGLAREKEQAVPRVLGKVTDAPDWFVSRLREAYDVERTEQILAAHRVEPPTDFTVKSDPQRWAAAFGGIVLPTGSVRVARLPSAVPELPGYAEGEWWVQDAAAALPARLLGAVSGVRVADLCAAPGGKTAQLAFAGAKVTAVDTSRSRLERLTANLARLQLEAEVVQADVLAWRPAENFDAILLDAPCSSTGTVRRHPDVLWTKSPADVEKLAALQRRLLDSAVALLRPGGRIVFSNCSLDPAEGEDLVRHFLADHPEMELERIAPGEIPGTAEFVSPEGLLRTTPADFASDDPALSGMDGFFAVRLRRRG</sequence>
<dbReference type="GO" id="GO:0001510">
    <property type="term" value="P:RNA methylation"/>
    <property type="evidence" value="ECO:0007669"/>
    <property type="project" value="InterPro"/>
</dbReference>
<feature type="domain" description="SAM-dependent MTase RsmB/NOP-type" evidence="8">
    <location>
        <begin position="185"/>
        <end position="466"/>
    </location>
</feature>
<evidence type="ECO:0000256" key="6">
    <source>
        <dbReference type="SAM" id="Coils"/>
    </source>
</evidence>
<feature type="binding site" evidence="5">
    <location>
        <position position="325"/>
    </location>
    <ligand>
        <name>S-adenosyl-L-methionine</name>
        <dbReference type="ChEBI" id="CHEBI:59789"/>
    </ligand>
</feature>
<feature type="binding site" evidence="5">
    <location>
        <begin position="278"/>
        <end position="284"/>
    </location>
    <ligand>
        <name>S-adenosyl-L-methionine</name>
        <dbReference type="ChEBI" id="CHEBI:59789"/>
    </ligand>
</feature>
<reference evidence="9" key="1">
    <citation type="submission" date="2021-04" db="EMBL/GenBank/DDBJ databases">
        <title>Pseudaminobacter soli sp. nov., isolated from paddy soil contaminated by heavy metals.</title>
        <authorList>
            <person name="Zhang K."/>
        </authorList>
    </citation>
    <scope>NUCLEOTIDE SEQUENCE</scope>
    <source>
        <strain evidence="9">19-2017</strain>
    </source>
</reference>
<feature type="compositionally biased region" description="Basic and acidic residues" evidence="7">
    <location>
        <begin position="15"/>
        <end position="26"/>
    </location>
</feature>
<dbReference type="CDD" id="cd02440">
    <property type="entry name" value="AdoMet_MTases"/>
    <property type="match status" value="1"/>
</dbReference>
<evidence type="ECO:0000256" key="1">
    <source>
        <dbReference type="ARBA" id="ARBA00022603"/>
    </source>
</evidence>
<comment type="caution">
    <text evidence="9">The sequence shown here is derived from an EMBL/GenBank/DDBJ whole genome shotgun (WGS) entry which is preliminary data.</text>
</comment>
<dbReference type="SUPFAM" id="SSF53335">
    <property type="entry name" value="S-adenosyl-L-methionine-dependent methyltransferases"/>
    <property type="match status" value="1"/>
</dbReference>
<dbReference type="FunFam" id="3.40.50.150:FF:000257">
    <property type="entry name" value="16S rRNA methyltransferase"/>
    <property type="match status" value="1"/>
</dbReference>
<dbReference type="GO" id="GO:0003723">
    <property type="term" value="F:RNA binding"/>
    <property type="evidence" value="ECO:0007669"/>
    <property type="project" value="UniProtKB-UniRule"/>
</dbReference>
<proteinExistence type="inferred from homology"/>
<dbReference type="InterPro" id="IPR006027">
    <property type="entry name" value="NusB_RsmB_TIM44"/>
</dbReference>
<dbReference type="PANTHER" id="PTHR22807">
    <property type="entry name" value="NOP2 YEAST -RELATED NOL1/NOP2/FMU SUN DOMAIN-CONTAINING"/>
    <property type="match status" value="1"/>
</dbReference>
<dbReference type="GO" id="GO:0006355">
    <property type="term" value="P:regulation of DNA-templated transcription"/>
    <property type="evidence" value="ECO:0007669"/>
    <property type="project" value="InterPro"/>
</dbReference>
<keyword evidence="6" id="KW-0175">Coiled coil</keyword>
<keyword evidence="3 5" id="KW-0949">S-adenosyl-L-methionine</keyword>
<dbReference type="PRINTS" id="PR02008">
    <property type="entry name" value="RCMTFAMILY"/>
</dbReference>
<dbReference type="InterPro" id="IPR049560">
    <property type="entry name" value="MeTrfase_RsmB-F_NOP2_cat"/>
</dbReference>
<keyword evidence="4 5" id="KW-0694">RNA-binding</keyword>
<protein>
    <submittedName>
        <fullName evidence="9">RsmB/NOP family class I SAM-dependent RNA methyltransferase</fullName>
    </submittedName>
</protein>
<dbReference type="InterPro" id="IPR023267">
    <property type="entry name" value="RCMT"/>
</dbReference>
<evidence type="ECO:0000256" key="3">
    <source>
        <dbReference type="ARBA" id="ARBA00022691"/>
    </source>
</evidence>
<dbReference type="PANTHER" id="PTHR22807:SF61">
    <property type="entry name" value="NOL1_NOP2_SUN FAMILY PROTEIN _ ANTITERMINATION NUSB DOMAIN-CONTAINING PROTEIN"/>
    <property type="match status" value="1"/>
</dbReference>
<comment type="similarity">
    <text evidence="5">Belongs to the class I-like SAM-binding methyltransferase superfamily. RsmB/NOP family.</text>
</comment>
<dbReference type="EMBL" id="JAGWCR010000002">
    <property type="protein sequence ID" value="MBS3647889.1"/>
    <property type="molecule type" value="Genomic_DNA"/>
</dbReference>
<gene>
    <name evidence="9" type="ORF">KEU06_04505</name>
</gene>
<dbReference type="Pfam" id="PF01029">
    <property type="entry name" value="NusB"/>
    <property type="match status" value="1"/>
</dbReference>
<keyword evidence="2 5" id="KW-0808">Transferase</keyword>
<feature type="active site" description="Nucleophile" evidence="5">
    <location>
        <position position="394"/>
    </location>
</feature>
<dbReference type="InterPro" id="IPR035926">
    <property type="entry name" value="NusB-like_sf"/>
</dbReference>
<evidence type="ECO:0000313" key="9">
    <source>
        <dbReference type="EMBL" id="MBS3647889.1"/>
    </source>
</evidence>
<keyword evidence="10" id="KW-1185">Reference proteome</keyword>
<dbReference type="GO" id="GO:0008173">
    <property type="term" value="F:RNA methyltransferase activity"/>
    <property type="evidence" value="ECO:0007669"/>
    <property type="project" value="InterPro"/>
</dbReference>
<dbReference type="Gene3D" id="3.40.50.150">
    <property type="entry name" value="Vaccinia Virus protein VP39"/>
    <property type="match status" value="1"/>
</dbReference>
<dbReference type="InterPro" id="IPR029063">
    <property type="entry name" value="SAM-dependent_MTases_sf"/>
</dbReference>
<evidence type="ECO:0000313" key="10">
    <source>
        <dbReference type="Proteomes" id="UP000680348"/>
    </source>
</evidence>
<evidence type="ECO:0000256" key="5">
    <source>
        <dbReference type="PROSITE-ProRule" id="PRU01023"/>
    </source>
</evidence>
<dbReference type="InterPro" id="IPR001678">
    <property type="entry name" value="MeTrfase_RsmB-F_NOP2_dom"/>
</dbReference>
<feature type="compositionally biased region" description="Basic residues" evidence="7">
    <location>
        <begin position="1"/>
        <end position="14"/>
    </location>
</feature>
<evidence type="ECO:0000259" key="8">
    <source>
        <dbReference type="PROSITE" id="PS51686"/>
    </source>
</evidence>
<evidence type="ECO:0000256" key="4">
    <source>
        <dbReference type="ARBA" id="ARBA00022884"/>
    </source>
</evidence>
<organism evidence="9 10">
    <name type="scientific">Pseudaminobacter soli</name>
    <name type="common">ex Zhang et al. 2022</name>
    <dbReference type="NCBI Taxonomy" id="2831468"/>
    <lineage>
        <taxon>Bacteria</taxon>
        <taxon>Pseudomonadati</taxon>
        <taxon>Pseudomonadota</taxon>
        <taxon>Alphaproteobacteria</taxon>
        <taxon>Hyphomicrobiales</taxon>
        <taxon>Phyllobacteriaceae</taxon>
        <taxon>Pseudaminobacter</taxon>
    </lineage>
</organism>
<dbReference type="Pfam" id="PF01189">
    <property type="entry name" value="Methyltr_RsmB-F"/>
    <property type="match status" value="1"/>
</dbReference>
<feature type="binding site" evidence="5">
    <location>
        <position position="341"/>
    </location>
    <ligand>
        <name>S-adenosyl-L-methionine</name>
        <dbReference type="ChEBI" id="CHEBI:59789"/>
    </ligand>
</feature>
<dbReference type="PROSITE" id="PS51686">
    <property type="entry name" value="SAM_MT_RSMB_NOP"/>
    <property type="match status" value="1"/>
</dbReference>
<evidence type="ECO:0000256" key="7">
    <source>
        <dbReference type="SAM" id="MobiDB-lite"/>
    </source>
</evidence>
<name>A0A942DVA0_9HYPH</name>
<feature type="coiled-coil region" evidence="6">
    <location>
        <begin position="298"/>
        <end position="325"/>
    </location>
</feature>
<dbReference type="Proteomes" id="UP000680348">
    <property type="component" value="Unassembled WGS sequence"/>
</dbReference>
<feature type="binding site" evidence="5">
    <location>
        <position position="299"/>
    </location>
    <ligand>
        <name>S-adenosyl-L-methionine</name>
        <dbReference type="ChEBI" id="CHEBI:59789"/>
    </ligand>
</feature>
<dbReference type="Gene3D" id="1.10.940.10">
    <property type="entry name" value="NusB-like"/>
    <property type="match status" value="1"/>
</dbReference>
<accession>A0A942DVA0</accession>
<feature type="region of interest" description="Disordered" evidence="7">
    <location>
        <begin position="1"/>
        <end position="31"/>
    </location>
</feature>
<evidence type="ECO:0000256" key="2">
    <source>
        <dbReference type="ARBA" id="ARBA00022679"/>
    </source>
</evidence>
<keyword evidence="1 5" id="KW-0489">Methyltransferase</keyword>
<dbReference type="SUPFAM" id="SSF48013">
    <property type="entry name" value="NusB-like"/>
    <property type="match status" value="1"/>
</dbReference>
<dbReference type="AlphaFoldDB" id="A0A942DVA0"/>